<geneLocation type="mitochondrion" evidence="1"/>
<gene>
    <name evidence="1" type="ORF">AEK19_MT1543</name>
</gene>
<evidence type="ECO:0000313" key="1">
    <source>
        <dbReference type="EMBL" id="ART31730.1"/>
    </source>
</evidence>
<sequence>MPKEESKLIVYSFEPGPVMVMERFTKASVFDARKPKPDIALCSY</sequence>
<keyword evidence="1" id="KW-0496">Mitochondrion</keyword>
<dbReference type="AlphaFoldDB" id="A0A1Y0B2V6"/>
<accession>A0A1Y0B2V6</accession>
<name>A0A1Y0B2V6_9LAMI</name>
<dbReference type="EMBL" id="KY774314">
    <property type="protein sequence ID" value="ART31730.1"/>
    <property type="molecule type" value="Genomic_DNA"/>
</dbReference>
<reference evidence="1" key="1">
    <citation type="submission" date="2017-03" db="EMBL/GenBank/DDBJ databases">
        <title>The mitochondrial genome of the carnivorous plant Utricularia reniformis (Lentibulariaceae): structure, comparative analysis and evolutionary landmarks.</title>
        <authorList>
            <person name="Silva S.R."/>
            <person name="Alvarenga D.O."/>
            <person name="Michael T.P."/>
            <person name="Miranda V.F.O."/>
            <person name="Varani A.M."/>
        </authorList>
    </citation>
    <scope>NUCLEOTIDE SEQUENCE</scope>
</reference>
<proteinExistence type="predicted"/>
<organism evidence="1">
    <name type="scientific">Utricularia reniformis</name>
    <dbReference type="NCBI Taxonomy" id="192314"/>
    <lineage>
        <taxon>Eukaryota</taxon>
        <taxon>Viridiplantae</taxon>
        <taxon>Streptophyta</taxon>
        <taxon>Embryophyta</taxon>
        <taxon>Tracheophyta</taxon>
        <taxon>Spermatophyta</taxon>
        <taxon>Magnoliopsida</taxon>
        <taxon>eudicotyledons</taxon>
        <taxon>Gunneridae</taxon>
        <taxon>Pentapetalae</taxon>
        <taxon>asterids</taxon>
        <taxon>lamiids</taxon>
        <taxon>Lamiales</taxon>
        <taxon>Lentibulariaceae</taxon>
        <taxon>Utricularia</taxon>
    </lineage>
</organism>
<protein>
    <submittedName>
        <fullName evidence="1">Uncharacterized protein</fullName>
    </submittedName>
</protein>